<dbReference type="InterPro" id="IPR016163">
    <property type="entry name" value="Ald_DH_C"/>
</dbReference>
<gene>
    <name evidence="4 7" type="primary">astD</name>
    <name evidence="7" type="ORF">ED208_13855</name>
</gene>
<dbReference type="Gene3D" id="3.40.605.10">
    <property type="entry name" value="Aldehyde Dehydrogenase, Chain A, domain 1"/>
    <property type="match status" value="1"/>
</dbReference>
<comment type="similarity">
    <text evidence="4">Belongs to the aldehyde dehydrogenase family. AstD subfamily.</text>
</comment>
<protein>
    <recommendedName>
        <fullName evidence="4">N-succinylglutamate 5-semialdehyde dehydrogenase</fullName>
        <ecNumber evidence="4">1.2.1.71</ecNumber>
    </recommendedName>
    <alternativeName>
        <fullName evidence="4">Succinylglutamic semialdehyde dehydrogenase</fullName>
        <shortName evidence="4">SGSD</shortName>
    </alternativeName>
</protein>
<comment type="catalytic activity">
    <reaction evidence="4">
        <text>N-succinyl-L-glutamate 5-semialdehyde + NAD(+) + H2O = N-succinyl-L-glutamate + NADH + 2 H(+)</text>
        <dbReference type="Rhea" id="RHEA:10812"/>
        <dbReference type="ChEBI" id="CHEBI:15377"/>
        <dbReference type="ChEBI" id="CHEBI:15378"/>
        <dbReference type="ChEBI" id="CHEBI:57540"/>
        <dbReference type="ChEBI" id="CHEBI:57945"/>
        <dbReference type="ChEBI" id="CHEBI:58520"/>
        <dbReference type="ChEBI" id="CHEBI:58763"/>
        <dbReference type="EC" id="1.2.1.71"/>
    </reaction>
</comment>
<dbReference type="UniPathway" id="UPA00185">
    <property type="reaction ID" value="UER00282"/>
</dbReference>
<dbReference type="AlphaFoldDB" id="A0A3N0V5D6"/>
<evidence type="ECO:0000256" key="2">
    <source>
        <dbReference type="ARBA" id="ARBA00023002"/>
    </source>
</evidence>
<evidence type="ECO:0000313" key="8">
    <source>
        <dbReference type="Proteomes" id="UP000282106"/>
    </source>
</evidence>
<dbReference type="InterPro" id="IPR029510">
    <property type="entry name" value="Ald_DH_CS_GLU"/>
</dbReference>
<dbReference type="EMBL" id="RJVO01000007">
    <property type="protein sequence ID" value="ROH87794.1"/>
    <property type="molecule type" value="Genomic_DNA"/>
</dbReference>
<dbReference type="GO" id="GO:0019545">
    <property type="term" value="P:L-arginine catabolic process to succinate"/>
    <property type="evidence" value="ECO:0007669"/>
    <property type="project" value="UniProtKB-UniRule"/>
</dbReference>
<dbReference type="PROSITE" id="PS00687">
    <property type="entry name" value="ALDEHYDE_DEHYDR_GLU"/>
    <property type="match status" value="1"/>
</dbReference>
<dbReference type="HAMAP" id="MF_01174">
    <property type="entry name" value="Aldedh_AstD"/>
    <property type="match status" value="1"/>
</dbReference>
<dbReference type="InterPro" id="IPR016162">
    <property type="entry name" value="Ald_DH_N"/>
</dbReference>
<evidence type="ECO:0000313" key="7">
    <source>
        <dbReference type="EMBL" id="ROH87794.1"/>
    </source>
</evidence>
<dbReference type="FunFam" id="3.40.605.10:FF:000010">
    <property type="entry name" value="N-succinylglutamate 5-semialdehyde dehydrogenase"/>
    <property type="match status" value="1"/>
</dbReference>
<dbReference type="RefSeq" id="WP_123212518.1">
    <property type="nucleotide sequence ID" value="NZ_RJVO01000007.1"/>
</dbReference>
<feature type="active site" evidence="4 5">
    <location>
        <position position="246"/>
    </location>
</feature>
<dbReference type="InterPro" id="IPR016161">
    <property type="entry name" value="Ald_DH/histidinol_DH"/>
</dbReference>
<dbReference type="InterPro" id="IPR015590">
    <property type="entry name" value="Aldehyde_DH_dom"/>
</dbReference>
<dbReference type="PANTHER" id="PTHR43353:SF3">
    <property type="entry name" value="ALDEHYDE DEHYDROGENASE-RELATED"/>
    <property type="match status" value="1"/>
</dbReference>
<accession>A0A3N0V5D6</accession>
<reference evidence="7 8" key="1">
    <citation type="submission" date="2018-10" db="EMBL/GenBank/DDBJ databases">
        <authorList>
            <person name="Chen W.-M."/>
        </authorList>
    </citation>
    <scope>NUCLEOTIDE SEQUENCE [LARGE SCALE GENOMIC DNA]</scope>
    <source>
        <strain evidence="7 8">THS-13</strain>
    </source>
</reference>
<dbReference type="EC" id="1.2.1.71" evidence="4"/>
<evidence type="ECO:0000256" key="1">
    <source>
        <dbReference type="ARBA" id="ARBA00022503"/>
    </source>
</evidence>
<dbReference type="Proteomes" id="UP000282106">
    <property type="component" value="Unassembled WGS sequence"/>
</dbReference>
<evidence type="ECO:0000256" key="3">
    <source>
        <dbReference type="ARBA" id="ARBA00023027"/>
    </source>
</evidence>
<proteinExistence type="inferred from homology"/>
<feature type="domain" description="Aldehyde dehydrogenase" evidence="6">
    <location>
        <begin position="12"/>
        <end position="465"/>
    </location>
</feature>
<dbReference type="InterPro" id="IPR050740">
    <property type="entry name" value="Aldehyde_DH_Superfamily"/>
</dbReference>
<dbReference type="PANTHER" id="PTHR43353">
    <property type="entry name" value="SUCCINATE-SEMIALDEHYDE DEHYDROGENASE, MITOCHONDRIAL"/>
    <property type="match status" value="1"/>
</dbReference>
<comment type="pathway">
    <text evidence="4">Amino-acid degradation; L-arginine degradation via AST pathway; L-glutamate and succinate from L-arginine: step 4/5.</text>
</comment>
<dbReference type="InterPro" id="IPR017649">
    <property type="entry name" value="SuccinylGlu_semiald_DH_AstD"/>
</dbReference>
<sequence>MTTPVHYLNGHWLPGHGPAFASVNPSTGETLWSGNSADAHDVDLAFRAARHAFEAWADLGFEARAAIAKRFAELLKANSEHLARAIAREVGKPVWEARTEVAAMAGKIPISIAAYQERTGSREQPQEFGRHFLSHKPHGVVAVYGPYNFPGHLPNGHIVPALLAGNAVVFKPSELTPMVAQETVKLWEEAGLPPGVLNLVQGERATGEAVAQHPELDGLYFTGSSRTGAILNQQFAARPGVILALEMGGNNPLIVGSDFELDAAVHEIVQSAWITSGQRCTCARRLFVPLGEKGDALLAKLAEAGRNLVVGRAEDEPPPFMGPLISAKAADGLKAAHDRLVALGATSLLAMEKLPLGPAFVSPGLVDVTAIAAEVPDEEDFGPLLKVIRYATLDEAIARANATRYGLSAGLLSDDDAEWQRFFRKSRAGIVNRNKPTTGASGSYPFGGVGDSGNHRASAYYAADYCSYPVSSTEAHRLAKPTSLSPGLKL</sequence>
<evidence type="ECO:0000256" key="5">
    <source>
        <dbReference type="PROSITE-ProRule" id="PRU10007"/>
    </source>
</evidence>
<keyword evidence="1 4" id="KW-0056">Arginine metabolism</keyword>
<organism evidence="7 8">
    <name type="scientific">Stagnimonas aquatica</name>
    <dbReference type="NCBI Taxonomy" id="2689987"/>
    <lineage>
        <taxon>Bacteria</taxon>
        <taxon>Pseudomonadati</taxon>
        <taxon>Pseudomonadota</taxon>
        <taxon>Gammaproteobacteria</taxon>
        <taxon>Nevskiales</taxon>
        <taxon>Nevskiaceae</taxon>
        <taxon>Stagnimonas</taxon>
    </lineage>
</organism>
<dbReference type="Gene3D" id="3.40.309.10">
    <property type="entry name" value="Aldehyde Dehydrogenase, Chain A, domain 2"/>
    <property type="match status" value="1"/>
</dbReference>
<dbReference type="SUPFAM" id="SSF53720">
    <property type="entry name" value="ALDH-like"/>
    <property type="match status" value="1"/>
</dbReference>
<evidence type="ECO:0000259" key="6">
    <source>
        <dbReference type="Pfam" id="PF00171"/>
    </source>
</evidence>
<comment type="function">
    <text evidence="4">Catalyzes the NAD-dependent reduction of succinylglutamate semialdehyde into succinylglutamate.</text>
</comment>
<comment type="caution">
    <text evidence="7">The sequence shown here is derived from an EMBL/GenBank/DDBJ whole genome shotgun (WGS) entry which is preliminary data.</text>
</comment>
<evidence type="ECO:0000256" key="4">
    <source>
        <dbReference type="HAMAP-Rule" id="MF_01174"/>
    </source>
</evidence>
<keyword evidence="3 4" id="KW-0520">NAD</keyword>
<feature type="binding site" evidence="4">
    <location>
        <begin position="223"/>
        <end position="228"/>
    </location>
    <ligand>
        <name>NAD(+)</name>
        <dbReference type="ChEBI" id="CHEBI:57540"/>
    </ligand>
</feature>
<keyword evidence="8" id="KW-1185">Reference proteome</keyword>
<dbReference type="InParanoid" id="A0A3N0V5D6"/>
<dbReference type="NCBIfam" id="NF006992">
    <property type="entry name" value="PRK09457.1"/>
    <property type="match status" value="1"/>
</dbReference>
<dbReference type="GO" id="GO:0043824">
    <property type="term" value="F:succinylglutamate-semialdehyde dehydrogenase activity"/>
    <property type="evidence" value="ECO:0007669"/>
    <property type="project" value="UniProtKB-EC"/>
</dbReference>
<keyword evidence="2 4" id="KW-0560">Oxidoreductase</keyword>
<feature type="active site" evidence="4">
    <location>
        <position position="280"/>
    </location>
</feature>
<name>A0A3N0V5D6_9GAMM</name>
<dbReference type="Pfam" id="PF00171">
    <property type="entry name" value="Aldedh"/>
    <property type="match status" value="1"/>
</dbReference>
<dbReference type="FunCoup" id="A0A3N0V5D6">
    <property type="interactions" value="13"/>
</dbReference>
<dbReference type="NCBIfam" id="TIGR03240">
    <property type="entry name" value="arg_catab_astD"/>
    <property type="match status" value="1"/>
</dbReference>
<dbReference type="CDD" id="cd07095">
    <property type="entry name" value="ALDH_SGSD_AstD"/>
    <property type="match status" value="1"/>
</dbReference>
<dbReference type="GO" id="GO:0019544">
    <property type="term" value="P:L-arginine catabolic process to L-glutamate"/>
    <property type="evidence" value="ECO:0007669"/>
    <property type="project" value="UniProtKB-UniRule"/>
</dbReference>